<feature type="compositionally biased region" description="Basic and acidic residues" evidence="1">
    <location>
        <begin position="91"/>
        <end position="103"/>
    </location>
</feature>
<gene>
    <name evidence="2" type="ORF">NX794_30955</name>
</gene>
<evidence type="ECO:0000256" key="1">
    <source>
        <dbReference type="SAM" id="MobiDB-lite"/>
    </source>
</evidence>
<organism evidence="2 3">
    <name type="scientific">Streptomyces pyxinicus</name>
    <dbReference type="NCBI Taxonomy" id="2970331"/>
    <lineage>
        <taxon>Bacteria</taxon>
        <taxon>Bacillati</taxon>
        <taxon>Actinomycetota</taxon>
        <taxon>Actinomycetes</taxon>
        <taxon>Kitasatosporales</taxon>
        <taxon>Streptomycetaceae</taxon>
        <taxon>Streptomyces</taxon>
    </lineage>
</organism>
<dbReference type="EMBL" id="JANUGP010000034">
    <property type="protein sequence ID" value="MCS0605590.1"/>
    <property type="molecule type" value="Genomic_DNA"/>
</dbReference>
<feature type="compositionally biased region" description="Basic and acidic residues" evidence="1">
    <location>
        <begin position="154"/>
        <end position="180"/>
    </location>
</feature>
<feature type="region of interest" description="Disordered" evidence="1">
    <location>
        <begin position="68"/>
        <end position="107"/>
    </location>
</feature>
<feature type="compositionally biased region" description="Low complexity" evidence="1">
    <location>
        <begin position="68"/>
        <end position="85"/>
    </location>
</feature>
<name>A0ABT2BAP9_9ACTN</name>
<protein>
    <recommendedName>
        <fullName evidence="4">Transposase</fullName>
    </recommendedName>
</protein>
<keyword evidence="3" id="KW-1185">Reference proteome</keyword>
<dbReference type="Proteomes" id="UP001205612">
    <property type="component" value="Unassembled WGS sequence"/>
</dbReference>
<feature type="region of interest" description="Disordered" evidence="1">
    <location>
        <begin position="140"/>
        <end position="180"/>
    </location>
</feature>
<proteinExistence type="predicted"/>
<accession>A0ABT2BAP9</accession>
<evidence type="ECO:0000313" key="2">
    <source>
        <dbReference type="EMBL" id="MCS0605590.1"/>
    </source>
</evidence>
<comment type="caution">
    <text evidence="2">The sequence shown here is derived from an EMBL/GenBank/DDBJ whole genome shotgun (WGS) entry which is preliminary data.</text>
</comment>
<evidence type="ECO:0000313" key="3">
    <source>
        <dbReference type="Proteomes" id="UP001205612"/>
    </source>
</evidence>
<reference evidence="2 3" key="1">
    <citation type="submission" date="2022-08" db="EMBL/GenBank/DDBJ databases">
        <authorList>
            <person name="Somphong A."/>
            <person name="Phongsopitanun W."/>
        </authorList>
    </citation>
    <scope>NUCLEOTIDE SEQUENCE [LARGE SCALE GENOMIC DNA]</scope>
    <source>
        <strain evidence="2 3">LP11</strain>
    </source>
</reference>
<evidence type="ECO:0008006" key="4">
    <source>
        <dbReference type="Google" id="ProtNLM"/>
    </source>
</evidence>
<sequence>MFDAAAVWLCEGRVLLPGVSRLARLVGPVRKAANQRLWDTLYGMLGVGQRAVLDSLLTVPPGECLGAGPAAQGPGAGVGPADEAGAGTGGGDRRARDGSRGRVGDTAAQVGGAVAVRGGREGVAAAPALRRPSAGYAAGHHGLLDLASGGRRAGGADRDEAAGEGGAREREGEAEDPGRG</sequence>